<dbReference type="Proteomes" id="UP000253744">
    <property type="component" value="Chromosome"/>
</dbReference>
<protein>
    <recommendedName>
        <fullName evidence="4">DUF4157 domain-containing protein</fullName>
    </recommendedName>
</protein>
<gene>
    <name evidence="2" type="ORF">DVJ83_03005</name>
</gene>
<keyword evidence="1" id="KW-0732">Signal</keyword>
<evidence type="ECO:0000313" key="3">
    <source>
        <dbReference type="Proteomes" id="UP000253744"/>
    </source>
</evidence>
<evidence type="ECO:0000256" key="1">
    <source>
        <dbReference type="SAM" id="SignalP"/>
    </source>
</evidence>
<evidence type="ECO:0000313" key="2">
    <source>
        <dbReference type="EMBL" id="AXG98299.1"/>
    </source>
</evidence>
<accession>A0A345IF27</accession>
<dbReference type="STRING" id="1288484.GCA_000348665_01998"/>
<dbReference type="AlphaFoldDB" id="A0A345IF27"/>
<name>A0A345IF27_9DEIO</name>
<evidence type="ECO:0008006" key="4">
    <source>
        <dbReference type="Google" id="ProtNLM"/>
    </source>
</evidence>
<reference evidence="2 3" key="1">
    <citation type="submission" date="2018-07" db="EMBL/GenBank/DDBJ databases">
        <title>Complete Genome and Methylome Analysis of Deinococcus wulumuqiensis NEB 479.</title>
        <authorList>
            <person name="Fomenkov A."/>
            <person name="Luyten Y."/>
            <person name="Vincze T."/>
            <person name="Anton B.P."/>
            <person name="Clark T."/>
            <person name="Roberts R.J."/>
            <person name="Morgan R.D."/>
        </authorList>
    </citation>
    <scope>NUCLEOTIDE SEQUENCE [LARGE SCALE GENOMIC DNA]</scope>
    <source>
        <strain evidence="2 3">NEB 479</strain>
    </source>
</reference>
<dbReference type="EMBL" id="CP031158">
    <property type="protein sequence ID" value="AXG98299.1"/>
    <property type="molecule type" value="Genomic_DNA"/>
</dbReference>
<sequence>MPMSLRLPPLALAAPLLALLPACSPRVLSADGWNFRVGDTQGAVRLVSRQEFGVCSARLVGCTVPVGHGCLVMLDRDYFLNGTPRQRTLLLAHEVGHCLDASVLEYGHGGIGAQGAVYGEYYRPAVEGFAESYARAYVARCGDNLAPLGYGAGPECEVPDPRGVTAEPPVR</sequence>
<dbReference type="KEGG" id="dwu:DVJ83_03005"/>
<organism evidence="2 3">
    <name type="scientific">Deinococcus wulumuqiensis</name>
    <dbReference type="NCBI Taxonomy" id="980427"/>
    <lineage>
        <taxon>Bacteria</taxon>
        <taxon>Thermotogati</taxon>
        <taxon>Deinococcota</taxon>
        <taxon>Deinococci</taxon>
        <taxon>Deinococcales</taxon>
        <taxon>Deinococcaceae</taxon>
        <taxon>Deinococcus</taxon>
    </lineage>
</organism>
<proteinExistence type="predicted"/>
<feature type="chain" id="PRO_5016583347" description="DUF4157 domain-containing protein" evidence="1">
    <location>
        <begin position="30"/>
        <end position="171"/>
    </location>
</feature>
<feature type="signal peptide" evidence="1">
    <location>
        <begin position="1"/>
        <end position="29"/>
    </location>
</feature>